<dbReference type="PANTHER" id="PTHR48045:SF11">
    <property type="entry name" value="UDP-GLYCOSYLTRANSFERASE 72B1"/>
    <property type="match status" value="1"/>
</dbReference>
<dbReference type="PROSITE" id="PS00375">
    <property type="entry name" value="UDPGT"/>
    <property type="match status" value="1"/>
</dbReference>
<dbReference type="GeneID" id="120280531"/>
<dbReference type="Pfam" id="PF00201">
    <property type="entry name" value="UDPGT"/>
    <property type="match status" value="1"/>
</dbReference>
<keyword evidence="2 4" id="KW-0328">Glycosyltransferase</keyword>
<evidence type="ECO:0000256" key="5">
    <source>
        <dbReference type="RuleBase" id="RU362057"/>
    </source>
</evidence>
<dbReference type="InterPro" id="IPR002213">
    <property type="entry name" value="UDP_glucos_trans"/>
</dbReference>
<dbReference type="CDD" id="cd03784">
    <property type="entry name" value="GT1_Gtf-like"/>
    <property type="match status" value="1"/>
</dbReference>
<evidence type="ECO:0000256" key="1">
    <source>
        <dbReference type="ARBA" id="ARBA00009995"/>
    </source>
</evidence>
<evidence type="ECO:0000313" key="7">
    <source>
        <dbReference type="RefSeq" id="XP_039143324.1"/>
    </source>
</evidence>
<evidence type="ECO:0000256" key="2">
    <source>
        <dbReference type="ARBA" id="ARBA00022676"/>
    </source>
</evidence>
<evidence type="ECO:0000313" key="6">
    <source>
        <dbReference type="Proteomes" id="UP001515500"/>
    </source>
</evidence>
<name>A0AB40CZ64_DIOCR</name>
<organism evidence="6 7">
    <name type="scientific">Dioscorea cayennensis subsp. rotundata</name>
    <name type="common">White Guinea yam</name>
    <name type="synonym">Dioscorea rotundata</name>
    <dbReference type="NCBI Taxonomy" id="55577"/>
    <lineage>
        <taxon>Eukaryota</taxon>
        <taxon>Viridiplantae</taxon>
        <taxon>Streptophyta</taxon>
        <taxon>Embryophyta</taxon>
        <taxon>Tracheophyta</taxon>
        <taxon>Spermatophyta</taxon>
        <taxon>Magnoliopsida</taxon>
        <taxon>Liliopsida</taxon>
        <taxon>Dioscoreales</taxon>
        <taxon>Dioscoreaceae</taxon>
        <taxon>Dioscorea</taxon>
    </lineage>
</organism>
<dbReference type="SUPFAM" id="SSF53756">
    <property type="entry name" value="UDP-Glycosyltransferase/glycogen phosphorylase"/>
    <property type="match status" value="1"/>
</dbReference>
<protein>
    <recommendedName>
        <fullName evidence="5">Glycosyltransferase</fullName>
        <ecNumber evidence="5">2.4.1.-</ecNumber>
    </recommendedName>
</protein>
<dbReference type="EC" id="2.4.1.-" evidence="5"/>
<dbReference type="Proteomes" id="UP001515500">
    <property type="component" value="Chromosome 17"/>
</dbReference>
<accession>A0AB40CZ64</accession>
<comment type="similarity">
    <text evidence="1 4">Belongs to the UDP-glycosyltransferase family.</text>
</comment>
<dbReference type="PANTHER" id="PTHR48045">
    <property type="entry name" value="UDP-GLYCOSYLTRANSFERASE 72B1"/>
    <property type="match status" value="1"/>
</dbReference>
<dbReference type="AlphaFoldDB" id="A0AB40CZ64"/>
<evidence type="ECO:0000256" key="3">
    <source>
        <dbReference type="ARBA" id="ARBA00022679"/>
    </source>
</evidence>
<proteinExistence type="inferred from homology"/>
<dbReference type="FunFam" id="3.40.50.2000:FF:000054">
    <property type="entry name" value="Glycosyltransferase"/>
    <property type="match status" value="1"/>
</dbReference>
<evidence type="ECO:0000256" key="4">
    <source>
        <dbReference type="RuleBase" id="RU003718"/>
    </source>
</evidence>
<keyword evidence="3 4" id="KW-0808">Transferase</keyword>
<dbReference type="Gene3D" id="3.40.50.2000">
    <property type="entry name" value="Glycogen Phosphorylase B"/>
    <property type="match status" value="2"/>
</dbReference>
<keyword evidence="6" id="KW-1185">Reference proteome</keyword>
<dbReference type="InterPro" id="IPR035595">
    <property type="entry name" value="UDP_glycos_trans_CS"/>
</dbReference>
<dbReference type="RefSeq" id="XP_039143324.1">
    <property type="nucleotide sequence ID" value="XM_039287390.1"/>
</dbReference>
<gene>
    <name evidence="7" type="primary">LOC120280531</name>
</gene>
<sequence length="468" mass="51152">MESPSRSPHIAILPTPGMGHLIPIAELAKFLVSHHGFSVTFITFAESASNAQQAFLDALPSTITSIKLPPVPLSDLPSGTAIETLISLASLRSLPALRSILLDLQKSTNLVAFIADLFGADTFDVAKELQIPPYMFFPSNLLLLSLLLHLPDLDTKMTCEFKDLPTPVELPGCVPIPGTEILQPLQDRSNECYSWMVHHGRKYREATGIIVNSFSDVEPEAAKIFSQSPPGFPPVHLVGPLVQTGLPNVEGSECLKWLDEQPSGSVLYVSFGSGGVLTCEQTIELACGLEMSGQRFLWVIRSPSVKASDTYFSATSKQDPFSYLPEGFLERTKKFGLVVPSWAPQMQVLAHTATGGFLSHCGWNSTLESLSHAVPMIGWPLYAEQKMNAVMLSEGTKLALRLRPREDGVYGREEISRVVKELMEGEEGKKVRGRARELQAAAVKSVAYDGESCKTLGDLVEKWKKSVM</sequence>
<dbReference type="FunFam" id="3.40.50.2000:FF:000051">
    <property type="entry name" value="Glycosyltransferase"/>
    <property type="match status" value="1"/>
</dbReference>
<dbReference type="GO" id="GO:0008194">
    <property type="term" value="F:UDP-glycosyltransferase activity"/>
    <property type="evidence" value="ECO:0007669"/>
    <property type="project" value="InterPro"/>
</dbReference>
<reference evidence="7" key="1">
    <citation type="submission" date="2025-08" db="UniProtKB">
        <authorList>
            <consortium name="RefSeq"/>
        </authorList>
    </citation>
    <scope>IDENTIFICATION</scope>
</reference>